<reference evidence="4" key="1">
    <citation type="submission" date="2021-02" db="EMBL/GenBank/DDBJ databases">
        <title>Natronogracilivirga saccharolytica gen. nov. sp. nov. a new anaerobic, haloalkiliphilic carbohydrate-fermenting bacterium from soda lake and proposing of Cyclonatronumiaceae fam. nov. in the phylum Balneolaeota.</title>
        <authorList>
            <person name="Zhilina T.N."/>
            <person name="Sorokin D.Y."/>
            <person name="Zavarzina D.G."/>
            <person name="Toshchakov S.V."/>
            <person name="Kublanov I.V."/>
        </authorList>
    </citation>
    <scope>NUCLEOTIDE SEQUENCE</scope>
    <source>
        <strain evidence="4">Z-1702</strain>
    </source>
</reference>
<dbReference type="PANTHER" id="PTHR42901">
    <property type="entry name" value="ALCOHOL DEHYDROGENASE"/>
    <property type="match status" value="1"/>
</dbReference>
<evidence type="ECO:0000256" key="1">
    <source>
        <dbReference type="ARBA" id="ARBA00006484"/>
    </source>
</evidence>
<feature type="domain" description="Ketoreductase" evidence="3">
    <location>
        <begin position="4"/>
        <end position="181"/>
    </location>
</feature>
<dbReference type="GO" id="GO:0016491">
    <property type="term" value="F:oxidoreductase activity"/>
    <property type="evidence" value="ECO:0007669"/>
    <property type="project" value="UniProtKB-KW"/>
</dbReference>
<gene>
    <name evidence="4" type="ORF">NATSA_13015</name>
</gene>
<dbReference type="PANTHER" id="PTHR42901:SF1">
    <property type="entry name" value="ALCOHOL DEHYDROGENASE"/>
    <property type="match status" value="1"/>
</dbReference>
<keyword evidence="2" id="KW-0560">Oxidoreductase</keyword>
<dbReference type="SMART" id="SM00822">
    <property type="entry name" value="PKS_KR"/>
    <property type="match status" value="1"/>
</dbReference>
<dbReference type="InterPro" id="IPR057326">
    <property type="entry name" value="KR_dom"/>
</dbReference>
<name>A0A8J7RMD9_9BACT</name>
<dbReference type="InterPro" id="IPR002347">
    <property type="entry name" value="SDR_fam"/>
</dbReference>
<dbReference type="Gene3D" id="3.40.50.720">
    <property type="entry name" value="NAD(P)-binding Rossmann-like Domain"/>
    <property type="match status" value="1"/>
</dbReference>
<comment type="similarity">
    <text evidence="1">Belongs to the short-chain dehydrogenases/reductases (SDR) family.</text>
</comment>
<dbReference type="SUPFAM" id="SSF51735">
    <property type="entry name" value="NAD(P)-binding Rossmann-fold domains"/>
    <property type="match status" value="1"/>
</dbReference>
<evidence type="ECO:0000313" key="5">
    <source>
        <dbReference type="Proteomes" id="UP000673975"/>
    </source>
</evidence>
<dbReference type="PRINTS" id="PR00081">
    <property type="entry name" value="GDHRDH"/>
</dbReference>
<dbReference type="CDD" id="cd05233">
    <property type="entry name" value="SDR_c"/>
    <property type="match status" value="1"/>
</dbReference>
<sequence length="231" mass="24852">MAQKTILVTGASKGIGYATAAYLAGEKKHVLAVARSKDRLEELKSKAPKRIETVACDLLDSSSIQNLVDAVRDQNLQITSLVHNAGGLIKKNFMELTDDDWNTMWNMNVMSAVRLLRALFPFFAKGAHIVTIGSMGGYQGSSKFPGLSAYSTSKGALSIWTEAMAAELKDDNISVNCLCLGAVQTEMFSAAFPGVKAPLKPEDIGEYIGDFAMKAHKFMNGKVLPVTSGDP</sequence>
<dbReference type="RefSeq" id="WP_210513048.1">
    <property type="nucleotide sequence ID" value="NZ_JAFIDN010000012.1"/>
</dbReference>
<evidence type="ECO:0000256" key="2">
    <source>
        <dbReference type="ARBA" id="ARBA00023002"/>
    </source>
</evidence>
<dbReference type="AlphaFoldDB" id="A0A8J7RMD9"/>
<dbReference type="InterPro" id="IPR036291">
    <property type="entry name" value="NAD(P)-bd_dom_sf"/>
</dbReference>
<protein>
    <submittedName>
        <fullName evidence="4">SDR family oxidoreductase</fullName>
    </submittedName>
</protein>
<comment type="caution">
    <text evidence="4">The sequence shown here is derived from an EMBL/GenBank/DDBJ whole genome shotgun (WGS) entry which is preliminary data.</text>
</comment>
<evidence type="ECO:0000259" key="3">
    <source>
        <dbReference type="SMART" id="SM00822"/>
    </source>
</evidence>
<evidence type="ECO:0000313" key="4">
    <source>
        <dbReference type="EMBL" id="MBP3193590.1"/>
    </source>
</evidence>
<dbReference type="EMBL" id="JAFIDN010000012">
    <property type="protein sequence ID" value="MBP3193590.1"/>
    <property type="molecule type" value="Genomic_DNA"/>
</dbReference>
<accession>A0A8J7RMD9</accession>
<dbReference type="Proteomes" id="UP000673975">
    <property type="component" value="Unassembled WGS sequence"/>
</dbReference>
<proteinExistence type="inferred from homology"/>
<keyword evidence="5" id="KW-1185">Reference proteome</keyword>
<dbReference type="Pfam" id="PF00106">
    <property type="entry name" value="adh_short"/>
    <property type="match status" value="1"/>
</dbReference>
<organism evidence="4 5">
    <name type="scientific">Natronogracilivirga saccharolytica</name>
    <dbReference type="NCBI Taxonomy" id="2812953"/>
    <lineage>
        <taxon>Bacteria</taxon>
        <taxon>Pseudomonadati</taxon>
        <taxon>Balneolota</taxon>
        <taxon>Balneolia</taxon>
        <taxon>Balneolales</taxon>
        <taxon>Cyclonatronaceae</taxon>
        <taxon>Natronogracilivirga</taxon>
    </lineage>
</organism>